<dbReference type="AlphaFoldDB" id="A0A0F9M894"/>
<comment type="caution">
    <text evidence="1">The sequence shown here is derived from an EMBL/GenBank/DDBJ whole genome shotgun (WGS) entry which is preliminary data.</text>
</comment>
<sequence length="90" mass="10327">MSQQGKVEWMQGKVTQQKERKTRWLGGWEAGHASRDGKVEELRKACKAALDGFHFTREYVGEEMLPAIEGWSWYDAVTKLEAALKETPNE</sequence>
<reference evidence="1" key="1">
    <citation type="journal article" date="2015" name="Nature">
        <title>Complex archaea that bridge the gap between prokaryotes and eukaryotes.</title>
        <authorList>
            <person name="Spang A."/>
            <person name="Saw J.H."/>
            <person name="Jorgensen S.L."/>
            <person name="Zaremba-Niedzwiedzka K."/>
            <person name="Martijn J."/>
            <person name="Lind A.E."/>
            <person name="van Eijk R."/>
            <person name="Schleper C."/>
            <person name="Guy L."/>
            <person name="Ettema T.J."/>
        </authorList>
    </citation>
    <scope>NUCLEOTIDE SEQUENCE</scope>
</reference>
<accession>A0A0F9M894</accession>
<evidence type="ECO:0000313" key="1">
    <source>
        <dbReference type="EMBL" id="KKM65387.1"/>
    </source>
</evidence>
<proteinExistence type="predicted"/>
<gene>
    <name evidence="1" type="ORF">LCGC14_1491870</name>
</gene>
<protein>
    <submittedName>
        <fullName evidence="1">Uncharacterized protein</fullName>
    </submittedName>
</protein>
<name>A0A0F9M894_9ZZZZ</name>
<organism evidence="1">
    <name type="scientific">marine sediment metagenome</name>
    <dbReference type="NCBI Taxonomy" id="412755"/>
    <lineage>
        <taxon>unclassified sequences</taxon>
        <taxon>metagenomes</taxon>
        <taxon>ecological metagenomes</taxon>
    </lineage>
</organism>
<dbReference type="EMBL" id="LAZR01010734">
    <property type="protein sequence ID" value="KKM65387.1"/>
    <property type="molecule type" value="Genomic_DNA"/>
</dbReference>